<sequence length="425" mass="47776">MDDYVASGHDAAAFTQAGTLADTGEGENHASPSDSRLISYIRSTIAKSPIGSLFSLHADVLQHALAERSNAFKHTIDLANTLQTTDWTVAQNSQEPAAESNVTTPRRLSHNNPFTEVKQTLTKLKNRKRSGSMSSVVSVPSLPQSSSNLFQTRIRANTISTTTILSTSSLQSSSDDTPPLTPESLSSQPSSVLSSISVGPLINQALACIQGGDARPRTRQESEDIREGKKPERPICYDVLIADISNDNLPQYRNTAETSPADNLEEWFGLDYTLEMSRNERQMLECSNHDDGEFSKSHKSWAAIHGGFVNPAHGYADFCRWKRWHRALDRQSEKRRIQRTFDFLNHSKEMSEIYVDEVTLRRWFEWSKLEHGDGPYLNDLKAELSALSRYRPDPYYPPVKRNLAWALCRSRSSSCLRELQHVSFR</sequence>
<keyword evidence="3" id="KW-1185">Reference proteome</keyword>
<dbReference type="Proteomes" id="UP000308730">
    <property type="component" value="Unassembled WGS sequence"/>
</dbReference>
<dbReference type="OrthoDB" id="2964597at2759"/>
<evidence type="ECO:0000313" key="3">
    <source>
        <dbReference type="Proteomes" id="UP000308730"/>
    </source>
</evidence>
<dbReference type="AlphaFoldDB" id="A0A4S4N3I6"/>
<name>A0A4S4N3I6_9APHY</name>
<feature type="region of interest" description="Disordered" evidence="1">
    <location>
        <begin position="166"/>
        <end position="192"/>
    </location>
</feature>
<comment type="caution">
    <text evidence="2">The sequence shown here is derived from an EMBL/GenBank/DDBJ whole genome shotgun (WGS) entry which is preliminary data.</text>
</comment>
<proteinExistence type="predicted"/>
<dbReference type="EMBL" id="SGPM01000004">
    <property type="protein sequence ID" value="THH33572.1"/>
    <property type="molecule type" value="Genomic_DNA"/>
</dbReference>
<evidence type="ECO:0000256" key="1">
    <source>
        <dbReference type="SAM" id="MobiDB-lite"/>
    </source>
</evidence>
<organism evidence="2 3">
    <name type="scientific">Antrodiella citrinella</name>
    <dbReference type="NCBI Taxonomy" id="2447956"/>
    <lineage>
        <taxon>Eukaryota</taxon>
        <taxon>Fungi</taxon>
        <taxon>Dikarya</taxon>
        <taxon>Basidiomycota</taxon>
        <taxon>Agaricomycotina</taxon>
        <taxon>Agaricomycetes</taxon>
        <taxon>Polyporales</taxon>
        <taxon>Steccherinaceae</taxon>
        <taxon>Antrodiella</taxon>
    </lineage>
</organism>
<protein>
    <submittedName>
        <fullName evidence="2">Uncharacterized protein</fullName>
    </submittedName>
</protein>
<gene>
    <name evidence="2" type="ORF">EUX98_g512</name>
</gene>
<evidence type="ECO:0000313" key="2">
    <source>
        <dbReference type="EMBL" id="THH33572.1"/>
    </source>
</evidence>
<reference evidence="2 3" key="1">
    <citation type="submission" date="2019-02" db="EMBL/GenBank/DDBJ databases">
        <title>Genome sequencing of the rare red list fungi Antrodiella citrinella (Flaviporus citrinellus).</title>
        <authorList>
            <person name="Buettner E."/>
            <person name="Kellner H."/>
        </authorList>
    </citation>
    <scope>NUCLEOTIDE SEQUENCE [LARGE SCALE GENOMIC DNA]</scope>
    <source>
        <strain evidence="2 3">DSM 108506</strain>
    </source>
</reference>
<accession>A0A4S4N3I6</accession>